<keyword evidence="4" id="KW-1185">Reference proteome</keyword>
<keyword evidence="2" id="KW-0472">Membrane</keyword>
<name>A0A1L7XNT4_9HELO</name>
<feature type="transmembrane region" description="Helical" evidence="2">
    <location>
        <begin position="286"/>
        <end position="304"/>
    </location>
</feature>
<keyword evidence="2" id="KW-0812">Transmembrane</keyword>
<dbReference type="EMBL" id="FJOG01000038">
    <property type="protein sequence ID" value="CZR66586.1"/>
    <property type="molecule type" value="Genomic_DNA"/>
</dbReference>
<feature type="transmembrane region" description="Helical" evidence="2">
    <location>
        <begin position="187"/>
        <end position="207"/>
    </location>
</feature>
<dbReference type="Pfam" id="PF11374">
    <property type="entry name" value="DUF3176"/>
    <property type="match status" value="1"/>
</dbReference>
<feature type="transmembrane region" description="Helical" evidence="2">
    <location>
        <begin position="219"/>
        <end position="238"/>
    </location>
</feature>
<dbReference type="PANTHER" id="PTHR35394:SF5">
    <property type="entry name" value="DUF3176 DOMAIN-CONTAINING PROTEIN"/>
    <property type="match status" value="1"/>
</dbReference>
<gene>
    <name evidence="3" type="ORF">PAC_16487</name>
</gene>
<proteinExistence type="predicted"/>
<feature type="compositionally biased region" description="Basic and acidic residues" evidence="1">
    <location>
        <begin position="7"/>
        <end position="20"/>
    </location>
</feature>
<feature type="region of interest" description="Disordered" evidence="1">
    <location>
        <begin position="145"/>
        <end position="171"/>
    </location>
</feature>
<evidence type="ECO:0000256" key="1">
    <source>
        <dbReference type="SAM" id="MobiDB-lite"/>
    </source>
</evidence>
<evidence type="ECO:0000313" key="4">
    <source>
        <dbReference type="Proteomes" id="UP000184330"/>
    </source>
</evidence>
<feature type="compositionally biased region" description="Polar residues" evidence="1">
    <location>
        <begin position="42"/>
        <end position="67"/>
    </location>
</feature>
<keyword evidence="2" id="KW-1133">Transmembrane helix</keyword>
<dbReference type="Proteomes" id="UP000184330">
    <property type="component" value="Unassembled WGS sequence"/>
</dbReference>
<dbReference type="AlphaFoldDB" id="A0A1L7XNT4"/>
<dbReference type="InterPro" id="IPR021514">
    <property type="entry name" value="DUF3176"/>
</dbReference>
<feature type="region of interest" description="Disordered" evidence="1">
    <location>
        <begin position="1"/>
        <end position="69"/>
    </location>
</feature>
<evidence type="ECO:0000256" key="2">
    <source>
        <dbReference type="SAM" id="Phobius"/>
    </source>
</evidence>
<protein>
    <submittedName>
        <fullName evidence="3">Uncharacterized protein</fullName>
    </submittedName>
</protein>
<evidence type="ECO:0000313" key="3">
    <source>
        <dbReference type="EMBL" id="CZR66586.1"/>
    </source>
</evidence>
<organism evidence="3 4">
    <name type="scientific">Phialocephala subalpina</name>
    <dbReference type="NCBI Taxonomy" id="576137"/>
    <lineage>
        <taxon>Eukaryota</taxon>
        <taxon>Fungi</taxon>
        <taxon>Dikarya</taxon>
        <taxon>Ascomycota</taxon>
        <taxon>Pezizomycotina</taxon>
        <taxon>Leotiomycetes</taxon>
        <taxon>Helotiales</taxon>
        <taxon>Mollisiaceae</taxon>
        <taxon>Phialocephala</taxon>
        <taxon>Phialocephala fortinii species complex</taxon>
    </lineage>
</organism>
<dbReference type="OrthoDB" id="5376804at2759"/>
<reference evidence="3 4" key="1">
    <citation type="submission" date="2016-03" db="EMBL/GenBank/DDBJ databases">
        <authorList>
            <person name="Ploux O."/>
        </authorList>
    </citation>
    <scope>NUCLEOTIDE SEQUENCE [LARGE SCALE GENOMIC DNA]</scope>
    <source>
        <strain evidence="3 4">UAMH 11012</strain>
    </source>
</reference>
<feature type="transmembrane region" description="Helical" evidence="2">
    <location>
        <begin position="659"/>
        <end position="681"/>
    </location>
</feature>
<dbReference type="STRING" id="576137.A0A1L7XNT4"/>
<sequence length="745" mass="80427">MVSPDFLGRRHTEVSSESSRRPQTGVDIDTSHFFPDFETLSPGETIQNRTPTSMQNSMQETPTSMRDQNFDHDRGIPDIQIVPVHTPEIVPEWPLSYVSGMEEIRHFAPKTRLDEPFLGLGEPLQTPSYHTLPQPKGIVQEGDYHHHRSMGSQDDLLGKKSLQPPPPIRQETRNWFSRQSDWWLREFSSCLFSLLCAVAIIIILKVYDGEPLSKLPKGITLNIVLALFTTLAKAGLMIPISEALGQLKWVWFKEERPLVDFETFDQASRGPIGSVKLLGTLRFRHLASIGAVISILLIATSPITQQIISYHERPILATSGPAAQAPRSDLFMAYSPLHGSVGVPDLSMQQAVKMGLFNAANESITHTAPSCPTGNCTWPDFSSLGICSKTANITSFLSVVSVPGNQSASIGYIVDNNVTLPNGAYLQAGAMGLNITTPPDVVDGLSVSPTNHSLAFQHEPNTKRTTISNHFIIYQNSNSTSQPSFGAIEVLLYWCVNTYSTSVQSGIASTNVTTSGVNIGSTNASIPMPMGAGTNGTYQQWGNLALNPMNSTANYTVNGNANAALTSYMALTWRGWYEMGSGGGYSSDAAMALSDALFQEPSIANVTGKAADDLQMAGIQNLTANVATSITNNIRDRKFVGDAATGSSFTTQAYVKVSWAWLSFLLVLLTSSFAFLLATIIKTRAAKVDVMRSSALATMCGLSVETKAYMGPIEVGGGTLAKAEGLRVRLQGGAMGWSLEGRGAG</sequence>
<dbReference type="PANTHER" id="PTHR35394">
    <property type="entry name" value="DUF3176 DOMAIN-CONTAINING PROTEIN"/>
    <property type="match status" value="1"/>
</dbReference>
<accession>A0A1L7XNT4</accession>